<dbReference type="Pfam" id="PF06470">
    <property type="entry name" value="SMC_hinge"/>
    <property type="match status" value="1"/>
</dbReference>
<dbReference type="OrthoDB" id="431497at2759"/>
<dbReference type="Proteomes" id="UP000887013">
    <property type="component" value="Unassembled WGS sequence"/>
</dbReference>
<dbReference type="PANTHER" id="PTHR43977">
    <property type="entry name" value="STRUCTURAL MAINTENANCE OF CHROMOSOMES PROTEIN 3"/>
    <property type="match status" value="1"/>
</dbReference>
<dbReference type="InterPro" id="IPR036277">
    <property type="entry name" value="SMC_hinge_sf"/>
</dbReference>
<dbReference type="AlphaFoldDB" id="A0A8X6P8H5"/>
<dbReference type="InterPro" id="IPR010935">
    <property type="entry name" value="SMC_hinge"/>
</dbReference>
<dbReference type="GO" id="GO:0051276">
    <property type="term" value="P:chromosome organization"/>
    <property type="evidence" value="ECO:0007669"/>
    <property type="project" value="InterPro"/>
</dbReference>
<keyword evidence="3" id="KW-1185">Reference proteome</keyword>
<dbReference type="SUPFAM" id="SSF75553">
    <property type="entry name" value="Smc hinge domain"/>
    <property type="match status" value="1"/>
</dbReference>
<dbReference type="GO" id="GO:0005694">
    <property type="term" value="C:chromosome"/>
    <property type="evidence" value="ECO:0007669"/>
    <property type="project" value="InterPro"/>
</dbReference>
<evidence type="ECO:0000313" key="3">
    <source>
        <dbReference type="Proteomes" id="UP000887013"/>
    </source>
</evidence>
<evidence type="ECO:0000313" key="2">
    <source>
        <dbReference type="EMBL" id="GFT54534.1"/>
    </source>
</evidence>
<name>A0A8X6P8H5_NEPPI</name>
<accession>A0A8X6P8H5</accession>
<protein>
    <submittedName>
        <fullName evidence="2">Structural maintenance of chromosomes protein 3</fullName>
    </submittedName>
</protein>
<organism evidence="2 3">
    <name type="scientific">Nephila pilipes</name>
    <name type="common">Giant wood spider</name>
    <name type="synonym">Nephila maculata</name>
    <dbReference type="NCBI Taxonomy" id="299642"/>
    <lineage>
        <taxon>Eukaryota</taxon>
        <taxon>Metazoa</taxon>
        <taxon>Ecdysozoa</taxon>
        <taxon>Arthropoda</taxon>
        <taxon>Chelicerata</taxon>
        <taxon>Arachnida</taxon>
        <taxon>Araneae</taxon>
        <taxon>Araneomorphae</taxon>
        <taxon>Entelegynae</taxon>
        <taxon>Araneoidea</taxon>
        <taxon>Nephilidae</taxon>
        <taxon>Nephila</taxon>
    </lineage>
</organism>
<comment type="caution">
    <text evidence="2">The sequence shown here is derived from an EMBL/GenBank/DDBJ whole genome shotgun (WGS) entry which is preliminary data.</text>
</comment>
<dbReference type="EMBL" id="BMAW01112801">
    <property type="protein sequence ID" value="GFT54534.1"/>
    <property type="molecule type" value="Genomic_DNA"/>
</dbReference>
<reference evidence="2" key="1">
    <citation type="submission" date="2020-08" db="EMBL/GenBank/DDBJ databases">
        <title>Multicomponent nature underlies the extraordinary mechanical properties of spider dragline silk.</title>
        <authorList>
            <person name="Kono N."/>
            <person name="Nakamura H."/>
            <person name="Mori M."/>
            <person name="Yoshida Y."/>
            <person name="Ohtoshi R."/>
            <person name="Malay A.D."/>
            <person name="Moran D.A.P."/>
            <person name="Tomita M."/>
            <person name="Numata K."/>
            <person name="Arakawa K."/>
        </authorList>
    </citation>
    <scope>NUCLEOTIDE SEQUENCE</scope>
</reference>
<dbReference type="GO" id="GO:0005524">
    <property type="term" value="F:ATP binding"/>
    <property type="evidence" value="ECO:0007669"/>
    <property type="project" value="InterPro"/>
</dbReference>
<evidence type="ECO:0000259" key="1">
    <source>
        <dbReference type="Pfam" id="PF06470"/>
    </source>
</evidence>
<proteinExistence type="predicted"/>
<dbReference type="Gene3D" id="1.20.1060.20">
    <property type="match status" value="1"/>
</dbReference>
<gene>
    <name evidence="2" type="primary">smc3_1</name>
    <name evidence="2" type="ORF">NPIL_694811</name>
</gene>
<feature type="domain" description="SMC hinge" evidence="1">
    <location>
        <begin position="33"/>
        <end position="99"/>
    </location>
</feature>
<sequence length="133" mass="15327">MTNGAILNGRDKIRKVLQNFIDKGGSQEQIANSYYSTLIENLDCDKTIHKAVEVTSGSKLFYQIAENDKIDNIIVQEMNQLPDEVTFIPINILMYKKYPETNDAISMINKNYDTKNKMKLLSKKDSRFPMEKL</sequence>